<comment type="caution">
    <text evidence="4">The sequence shown here is derived from an EMBL/GenBank/DDBJ whole genome shotgun (WGS) entry which is preliminary data.</text>
</comment>
<dbReference type="PANTHER" id="PTHR42804:SF1">
    <property type="entry name" value="ALDEHYDE DEHYDROGENASE-RELATED"/>
    <property type="match status" value="1"/>
</dbReference>
<reference evidence="4" key="2">
    <citation type="submission" date="2020-09" db="EMBL/GenBank/DDBJ databases">
        <authorList>
            <person name="Sun Q."/>
            <person name="Ohkuma M."/>
        </authorList>
    </citation>
    <scope>NUCLEOTIDE SEQUENCE</scope>
    <source>
        <strain evidence="4">JCM 4346</strain>
    </source>
</reference>
<feature type="domain" description="Aldehyde dehydrogenase" evidence="3">
    <location>
        <begin position="2"/>
        <end position="74"/>
    </location>
</feature>
<dbReference type="GO" id="GO:0016620">
    <property type="term" value="F:oxidoreductase activity, acting on the aldehyde or oxo group of donors, NAD or NADP as acceptor"/>
    <property type="evidence" value="ECO:0007669"/>
    <property type="project" value="InterPro"/>
</dbReference>
<protein>
    <recommendedName>
        <fullName evidence="3">Aldehyde dehydrogenase domain-containing protein</fullName>
    </recommendedName>
</protein>
<organism evidence="4 5">
    <name type="scientific">Streptomyces aurantiogriseus</name>
    <dbReference type="NCBI Taxonomy" id="66870"/>
    <lineage>
        <taxon>Bacteria</taxon>
        <taxon>Bacillati</taxon>
        <taxon>Actinomycetota</taxon>
        <taxon>Actinomycetes</taxon>
        <taxon>Kitasatosporales</taxon>
        <taxon>Streptomycetaceae</taxon>
        <taxon>Streptomyces</taxon>
    </lineage>
</organism>
<dbReference type="Gene3D" id="3.40.309.10">
    <property type="entry name" value="Aldehyde Dehydrogenase, Chain A, domain 2"/>
    <property type="match status" value="1"/>
</dbReference>
<name>A0A918L0D0_9ACTN</name>
<dbReference type="InterPro" id="IPR015590">
    <property type="entry name" value="Aldehyde_DH_dom"/>
</dbReference>
<dbReference type="FunFam" id="3.40.605.10:FF:000026">
    <property type="entry name" value="Aldehyde dehydrogenase, putative"/>
    <property type="match status" value="1"/>
</dbReference>
<evidence type="ECO:0000313" key="4">
    <source>
        <dbReference type="EMBL" id="GGR65104.1"/>
    </source>
</evidence>
<dbReference type="AlphaFoldDB" id="A0A918L0D0"/>
<evidence type="ECO:0000256" key="2">
    <source>
        <dbReference type="ARBA" id="ARBA00023002"/>
    </source>
</evidence>
<evidence type="ECO:0000256" key="1">
    <source>
        <dbReference type="ARBA" id="ARBA00009986"/>
    </source>
</evidence>
<evidence type="ECO:0000259" key="3">
    <source>
        <dbReference type="Pfam" id="PF00171"/>
    </source>
</evidence>
<evidence type="ECO:0000313" key="5">
    <source>
        <dbReference type="Proteomes" id="UP000658320"/>
    </source>
</evidence>
<proteinExistence type="inferred from homology"/>
<dbReference type="Pfam" id="PF00171">
    <property type="entry name" value="Aldedh"/>
    <property type="match status" value="1"/>
</dbReference>
<dbReference type="EMBL" id="BMSX01000056">
    <property type="protein sequence ID" value="GGR65104.1"/>
    <property type="molecule type" value="Genomic_DNA"/>
</dbReference>
<dbReference type="Proteomes" id="UP000658320">
    <property type="component" value="Unassembled WGS sequence"/>
</dbReference>
<dbReference type="PANTHER" id="PTHR42804">
    <property type="entry name" value="ALDEHYDE DEHYDROGENASE"/>
    <property type="match status" value="1"/>
</dbReference>
<reference evidence="4" key="1">
    <citation type="journal article" date="2014" name="Int. J. Syst. Evol. Microbiol.">
        <title>Complete genome sequence of Corynebacterium casei LMG S-19264T (=DSM 44701T), isolated from a smear-ripened cheese.</title>
        <authorList>
            <consortium name="US DOE Joint Genome Institute (JGI-PGF)"/>
            <person name="Walter F."/>
            <person name="Albersmeier A."/>
            <person name="Kalinowski J."/>
            <person name="Ruckert C."/>
        </authorList>
    </citation>
    <scope>NUCLEOTIDE SEQUENCE</scope>
    <source>
        <strain evidence="4">JCM 4346</strain>
    </source>
</reference>
<keyword evidence="2" id="KW-0560">Oxidoreductase</keyword>
<dbReference type="Gene3D" id="3.40.605.10">
    <property type="entry name" value="Aldehyde Dehydrogenase, Chain A, domain 1"/>
    <property type="match status" value="1"/>
</dbReference>
<comment type="similarity">
    <text evidence="1">Belongs to the aldehyde dehydrogenase family.</text>
</comment>
<gene>
    <name evidence="4" type="ORF">GCM10010251_96980</name>
</gene>
<dbReference type="InterPro" id="IPR016162">
    <property type="entry name" value="Ald_DH_N"/>
</dbReference>
<dbReference type="InterPro" id="IPR016163">
    <property type="entry name" value="Ald_DH_C"/>
</dbReference>
<dbReference type="InterPro" id="IPR016161">
    <property type="entry name" value="Ald_DH/histidinol_DH"/>
</dbReference>
<sequence length="77" mass="8404">MAIANDTPFGLHGYVYGEDLDRARAVADRIQAGRVMINQFFDDPTSPFGGFKMSGFGREFGVHGLNAYLEAKTVFAA</sequence>
<keyword evidence="5" id="KW-1185">Reference proteome</keyword>
<accession>A0A918L0D0</accession>
<dbReference type="SUPFAM" id="SSF53720">
    <property type="entry name" value="ALDH-like"/>
    <property type="match status" value="1"/>
</dbReference>